<accession>A0A5A8F3P0</accession>
<name>A0A5A8F3P0_9BACT</name>
<comment type="caution">
    <text evidence="1">The sequence shown here is derived from an EMBL/GenBank/DDBJ whole genome shotgun (WGS) entry which is preliminary data.</text>
</comment>
<organism evidence="1 2">
    <name type="scientific">Deferribacter autotrophicus</name>
    <dbReference type="NCBI Taxonomy" id="500465"/>
    <lineage>
        <taxon>Bacteria</taxon>
        <taxon>Pseudomonadati</taxon>
        <taxon>Deferribacterota</taxon>
        <taxon>Deferribacteres</taxon>
        <taxon>Deferribacterales</taxon>
        <taxon>Deferribacteraceae</taxon>
        <taxon>Deferribacter</taxon>
    </lineage>
</organism>
<proteinExistence type="predicted"/>
<dbReference type="EMBL" id="VFJB01000005">
    <property type="protein sequence ID" value="KAA0257989.1"/>
    <property type="molecule type" value="Genomic_DNA"/>
</dbReference>
<sequence>MSIYYKLHEYFIEKINENEFKWYQPVDELIFKGNAFVFSKINSIILSSYEDILESTDIKLSDLSWWNKTKYYAILSDSGNITFYYVKNNLKVTGNEEEYLRKNLGCTSKFR</sequence>
<evidence type="ECO:0000313" key="1">
    <source>
        <dbReference type="EMBL" id="KAA0257989.1"/>
    </source>
</evidence>
<dbReference type="Proteomes" id="UP000322876">
    <property type="component" value="Unassembled WGS sequence"/>
</dbReference>
<dbReference type="RefSeq" id="WP_149266310.1">
    <property type="nucleotide sequence ID" value="NZ_VFJB01000005.1"/>
</dbReference>
<protein>
    <submittedName>
        <fullName evidence="1">Uncharacterized protein</fullName>
    </submittedName>
</protein>
<keyword evidence="2" id="KW-1185">Reference proteome</keyword>
<gene>
    <name evidence="1" type="ORF">FHQ18_06240</name>
</gene>
<dbReference type="OrthoDB" id="9860906at2"/>
<dbReference type="AlphaFoldDB" id="A0A5A8F3P0"/>
<evidence type="ECO:0000313" key="2">
    <source>
        <dbReference type="Proteomes" id="UP000322876"/>
    </source>
</evidence>
<reference evidence="1 2" key="1">
    <citation type="submission" date="2019-06" db="EMBL/GenBank/DDBJ databases">
        <title>Genomic insights into carbon and energy metabolism of Deferribacter autotrophicus revealed new metabolic traits in the phylum Deferribacteres.</title>
        <authorList>
            <person name="Slobodkin A.I."/>
            <person name="Slobodkina G.B."/>
            <person name="Allioux M."/>
            <person name="Alain K."/>
            <person name="Jebbar M."/>
            <person name="Shadrin V."/>
            <person name="Kublanov I.V."/>
            <person name="Toshchakov S.V."/>
            <person name="Bonch-Osmolovskaya E.A."/>
        </authorList>
    </citation>
    <scope>NUCLEOTIDE SEQUENCE [LARGE SCALE GENOMIC DNA]</scope>
    <source>
        <strain evidence="1 2">SL50</strain>
    </source>
</reference>